<evidence type="ECO:0000256" key="6">
    <source>
        <dbReference type="ARBA" id="ARBA00023136"/>
    </source>
</evidence>
<keyword evidence="5 7" id="KW-1133">Transmembrane helix</keyword>
<feature type="transmembrane region" description="Helical" evidence="7">
    <location>
        <begin position="302"/>
        <end position="319"/>
    </location>
</feature>
<feature type="transmembrane region" description="Helical" evidence="7">
    <location>
        <begin position="246"/>
        <end position="266"/>
    </location>
</feature>
<dbReference type="AlphaFoldDB" id="A0A3L7JD15"/>
<keyword evidence="3" id="KW-1003">Cell membrane</keyword>
<dbReference type="GO" id="GO:0022857">
    <property type="term" value="F:transmembrane transporter activity"/>
    <property type="evidence" value="ECO:0007669"/>
    <property type="project" value="InterPro"/>
</dbReference>
<evidence type="ECO:0000313" key="10">
    <source>
        <dbReference type="Proteomes" id="UP000281094"/>
    </source>
</evidence>
<evidence type="ECO:0000313" key="9">
    <source>
        <dbReference type="EMBL" id="RLQ88563.1"/>
    </source>
</evidence>
<feature type="transmembrane region" description="Helical" evidence="7">
    <location>
        <begin position="345"/>
        <end position="366"/>
    </location>
</feature>
<dbReference type="EMBL" id="RCWN01000001">
    <property type="protein sequence ID" value="RLQ88563.1"/>
    <property type="molecule type" value="Genomic_DNA"/>
</dbReference>
<dbReference type="Pfam" id="PF07690">
    <property type="entry name" value="MFS_1"/>
    <property type="match status" value="1"/>
</dbReference>
<proteinExistence type="predicted"/>
<feature type="transmembrane region" description="Helical" evidence="7">
    <location>
        <begin position="140"/>
        <end position="165"/>
    </location>
</feature>
<dbReference type="InterPro" id="IPR011701">
    <property type="entry name" value="MFS"/>
</dbReference>
<feature type="transmembrane region" description="Helical" evidence="7">
    <location>
        <begin position="278"/>
        <end position="296"/>
    </location>
</feature>
<accession>A0A3L7JD15</accession>
<name>A0A3L7JD15_9HYPH</name>
<organism evidence="9 10">
    <name type="scientific">Notoacmeibacter ruber</name>
    <dbReference type="NCBI Taxonomy" id="2670375"/>
    <lineage>
        <taxon>Bacteria</taxon>
        <taxon>Pseudomonadati</taxon>
        <taxon>Pseudomonadota</taxon>
        <taxon>Alphaproteobacteria</taxon>
        <taxon>Hyphomicrobiales</taxon>
        <taxon>Notoacmeibacteraceae</taxon>
        <taxon>Notoacmeibacter</taxon>
    </lineage>
</organism>
<reference evidence="9 10" key="1">
    <citation type="submission" date="2018-10" db="EMBL/GenBank/DDBJ databases">
        <title>Notoacmeibacter sp. M2BS9Y-3-1, whole genome shotgun sequence.</title>
        <authorList>
            <person name="Tuo L."/>
        </authorList>
    </citation>
    <scope>NUCLEOTIDE SEQUENCE [LARGE SCALE GENOMIC DNA]</scope>
    <source>
        <strain evidence="9 10">M2BS9Y-3-1</strain>
    </source>
</reference>
<keyword evidence="10" id="KW-1185">Reference proteome</keyword>
<feature type="transmembrane region" description="Helical" evidence="7">
    <location>
        <begin position="212"/>
        <end position="240"/>
    </location>
</feature>
<gene>
    <name evidence="9" type="ORF">D8780_10425</name>
</gene>
<sequence>MRNFRLPQFRGVHSQAPFCLALSMLLASLGTSIVNIALPTLSLVFDASFHEVQWVVIVYLATLTVFVVPAGGLGDRFGRQRVLVFGLVLFSSASAFCGLASNLWLLIAARAAQGVGAAFMMTLTIALVRETIATARVGQTMGLLGTMSAIGTALGPSMGGLLAGWLGWRAIFMVLAPIGVLTAFLVLRALPDNAPSRGSARIDLSAFRDLHVLPYLIANFLVANIMMATLIVGPFYLAFALGLREAIVGMVMSIGPAISICAGVPSGRLVDMKGPRPVLSLGLIVLLSGAILLAMLPQIAGLSGYIMAIVVLTPGYQMFQSANNTLVMADVPTDRRGAISGLLGLSRNVGLVSGASIMGMIFNWGVGSSAIESAAPSAIVSGMRLTFLVGGASIAAALWFVRKRQGERFAL</sequence>
<feature type="transmembrane region" description="Helical" evidence="7">
    <location>
        <begin position="82"/>
        <end position="105"/>
    </location>
</feature>
<keyword evidence="4 7" id="KW-0812">Transmembrane</keyword>
<comment type="subcellular location">
    <subcellularLocation>
        <location evidence="1">Cell membrane</location>
        <topology evidence="1">Multi-pass membrane protein</topology>
    </subcellularLocation>
</comment>
<dbReference type="InterPro" id="IPR020846">
    <property type="entry name" value="MFS_dom"/>
</dbReference>
<feature type="domain" description="Major facilitator superfamily (MFS) profile" evidence="8">
    <location>
        <begin position="16"/>
        <end position="408"/>
    </location>
</feature>
<evidence type="ECO:0000256" key="5">
    <source>
        <dbReference type="ARBA" id="ARBA00022989"/>
    </source>
</evidence>
<feature type="transmembrane region" description="Helical" evidence="7">
    <location>
        <begin position="52"/>
        <end position="70"/>
    </location>
</feature>
<dbReference type="InterPro" id="IPR036259">
    <property type="entry name" value="MFS_trans_sf"/>
</dbReference>
<evidence type="ECO:0000256" key="2">
    <source>
        <dbReference type="ARBA" id="ARBA00022448"/>
    </source>
</evidence>
<dbReference type="PANTHER" id="PTHR42718">
    <property type="entry name" value="MAJOR FACILITATOR SUPERFAMILY MULTIDRUG TRANSPORTER MFSC"/>
    <property type="match status" value="1"/>
</dbReference>
<dbReference type="Gene3D" id="1.20.1250.20">
    <property type="entry name" value="MFS general substrate transporter like domains"/>
    <property type="match status" value="1"/>
</dbReference>
<evidence type="ECO:0000256" key="3">
    <source>
        <dbReference type="ARBA" id="ARBA00022475"/>
    </source>
</evidence>
<dbReference type="PANTHER" id="PTHR42718:SF46">
    <property type="entry name" value="BLR6921 PROTEIN"/>
    <property type="match status" value="1"/>
</dbReference>
<dbReference type="SUPFAM" id="SSF103473">
    <property type="entry name" value="MFS general substrate transporter"/>
    <property type="match status" value="1"/>
</dbReference>
<dbReference type="PROSITE" id="PS50850">
    <property type="entry name" value="MFS"/>
    <property type="match status" value="1"/>
</dbReference>
<comment type="caution">
    <text evidence="9">The sequence shown here is derived from an EMBL/GenBank/DDBJ whole genome shotgun (WGS) entry which is preliminary data.</text>
</comment>
<dbReference type="CDD" id="cd17321">
    <property type="entry name" value="MFS_MMR_MDR_like"/>
    <property type="match status" value="1"/>
</dbReference>
<dbReference type="PRINTS" id="PR01035">
    <property type="entry name" value="TCRTETA"/>
</dbReference>
<evidence type="ECO:0000256" key="1">
    <source>
        <dbReference type="ARBA" id="ARBA00004651"/>
    </source>
</evidence>
<evidence type="ECO:0000259" key="8">
    <source>
        <dbReference type="PROSITE" id="PS50850"/>
    </source>
</evidence>
<keyword evidence="2" id="KW-0813">Transport</keyword>
<dbReference type="GO" id="GO:0016020">
    <property type="term" value="C:membrane"/>
    <property type="evidence" value="ECO:0007669"/>
    <property type="project" value="UniProtKB-SubCell"/>
</dbReference>
<keyword evidence="6 7" id="KW-0472">Membrane</keyword>
<evidence type="ECO:0000256" key="4">
    <source>
        <dbReference type="ARBA" id="ARBA00022692"/>
    </source>
</evidence>
<dbReference type="InterPro" id="IPR001958">
    <property type="entry name" value="Tet-R_TetA/multi-R_MdtG-like"/>
</dbReference>
<feature type="transmembrane region" description="Helical" evidence="7">
    <location>
        <begin position="378"/>
        <end position="401"/>
    </location>
</feature>
<dbReference type="Proteomes" id="UP000281094">
    <property type="component" value="Unassembled WGS sequence"/>
</dbReference>
<evidence type="ECO:0000256" key="7">
    <source>
        <dbReference type="SAM" id="Phobius"/>
    </source>
</evidence>
<feature type="transmembrane region" description="Helical" evidence="7">
    <location>
        <begin position="111"/>
        <end position="128"/>
    </location>
</feature>
<protein>
    <submittedName>
        <fullName evidence="9">MFS transporter</fullName>
    </submittedName>
</protein>
<feature type="transmembrane region" description="Helical" evidence="7">
    <location>
        <begin position="171"/>
        <end position="191"/>
    </location>
</feature>